<dbReference type="PRINTS" id="PR00449">
    <property type="entry name" value="RASTRNSFRMNG"/>
</dbReference>
<dbReference type="PROSITE" id="PS50004">
    <property type="entry name" value="C2"/>
    <property type="match status" value="1"/>
</dbReference>
<dbReference type="Gene3D" id="3.80.10.10">
    <property type="entry name" value="Ribonuclease Inhibitor"/>
    <property type="match status" value="3"/>
</dbReference>
<dbReference type="HOGENOM" id="CLU_226705_0_0_1"/>
<evidence type="ECO:0000256" key="11">
    <source>
        <dbReference type="ARBA" id="ARBA00047899"/>
    </source>
</evidence>
<dbReference type="Pfam" id="PF13855">
    <property type="entry name" value="LRR_8"/>
    <property type="match status" value="1"/>
</dbReference>
<dbReference type="EMBL" id="JH818026">
    <property type="protein sequence ID" value="EKC18603.1"/>
    <property type="molecule type" value="Genomic_DNA"/>
</dbReference>
<keyword evidence="9" id="KW-0067">ATP-binding</keyword>
<evidence type="ECO:0000256" key="6">
    <source>
        <dbReference type="ARBA" id="ARBA00022737"/>
    </source>
</evidence>
<dbReference type="Gene3D" id="3.30.70.1390">
    <property type="entry name" value="ROC domain from the Parkinson's disease-associated leucine-rich repeat kinase 2"/>
    <property type="match status" value="1"/>
</dbReference>
<dbReference type="InterPro" id="IPR002048">
    <property type="entry name" value="EF_hand_dom"/>
</dbReference>
<dbReference type="Gene3D" id="3.40.50.10140">
    <property type="entry name" value="Toll/interleukin-1 receptor homology (TIR) domain"/>
    <property type="match status" value="1"/>
</dbReference>
<dbReference type="Gene3D" id="3.30.310.200">
    <property type="match status" value="1"/>
</dbReference>
<dbReference type="GO" id="GO:0007165">
    <property type="term" value="P:signal transduction"/>
    <property type="evidence" value="ECO:0007669"/>
    <property type="project" value="InterPro"/>
</dbReference>
<dbReference type="CDD" id="cd00030">
    <property type="entry name" value="C2"/>
    <property type="match status" value="1"/>
</dbReference>
<accession>K1PB18</accession>
<dbReference type="EC" id="2.7.11.1" evidence="2"/>
<evidence type="ECO:0000256" key="9">
    <source>
        <dbReference type="ARBA" id="ARBA00022840"/>
    </source>
</evidence>
<dbReference type="GO" id="GO:0004674">
    <property type="term" value="F:protein serine/threonine kinase activity"/>
    <property type="evidence" value="ECO:0007669"/>
    <property type="project" value="UniProtKB-KW"/>
</dbReference>
<feature type="compositionally biased region" description="Basic residues" evidence="13">
    <location>
        <begin position="1"/>
        <end position="10"/>
    </location>
</feature>
<evidence type="ECO:0000256" key="4">
    <source>
        <dbReference type="ARBA" id="ARBA00022614"/>
    </source>
</evidence>
<dbReference type="InterPro" id="IPR003591">
    <property type="entry name" value="Leu-rich_rpt_typical-subtyp"/>
</dbReference>
<evidence type="ECO:0000256" key="12">
    <source>
        <dbReference type="ARBA" id="ARBA00048679"/>
    </source>
</evidence>
<keyword evidence="7" id="KW-0547">Nucleotide-binding</keyword>
<dbReference type="SMART" id="SM00239">
    <property type="entry name" value="C2"/>
    <property type="match status" value="1"/>
</dbReference>
<name>K1PB18_MAGGI</name>
<dbReference type="PROSITE" id="PS51450">
    <property type="entry name" value="LRR"/>
    <property type="match status" value="1"/>
</dbReference>
<feature type="compositionally biased region" description="Low complexity" evidence="13">
    <location>
        <begin position="2810"/>
        <end position="2821"/>
    </location>
</feature>
<evidence type="ECO:0000313" key="14">
    <source>
        <dbReference type="EMBL" id="EKC18603.1"/>
    </source>
</evidence>
<dbReference type="InterPro" id="IPR000157">
    <property type="entry name" value="TIR_dom"/>
</dbReference>
<dbReference type="Pfam" id="PF25497">
    <property type="entry name" value="COR-B"/>
    <property type="match status" value="1"/>
</dbReference>
<feature type="region of interest" description="Disordered" evidence="13">
    <location>
        <begin position="2770"/>
        <end position="2839"/>
    </location>
</feature>
<keyword evidence="6" id="KW-0677">Repeat</keyword>
<dbReference type="InterPro" id="IPR032675">
    <property type="entry name" value="LRR_dom_sf"/>
</dbReference>
<dbReference type="GO" id="GO:0009966">
    <property type="term" value="P:regulation of signal transduction"/>
    <property type="evidence" value="ECO:0007669"/>
    <property type="project" value="UniProtKB-ARBA"/>
</dbReference>
<keyword evidence="10" id="KW-0342">GTP-binding</keyword>
<dbReference type="SUPFAM" id="SSF49562">
    <property type="entry name" value="C2 domain (Calcium/lipid-binding domain, CaLB)"/>
    <property type="match status" value="1"/>
</dbReference>
<dbReference type="SUPFAM" id="SSF52200">
    <property type="entry name" value="Toll/Interleukin receptor TIR domain"/>
    <property type="match status" value="1"/>
</dbReference>
<dbReference type="PROSITE" id="PS50222">
    <property type="entry name" value="EF_HAND_2"/>
    <property type="match status" value="1"/>
</dbReference>
<dbReference type="PROSITE" id="PS00018">
    <property type="entry name" value="EF_HAND_1"/>
    <property type="match status" value="1"/>
</dbReference>
<dbReference type="InterPro" id="IPR000008">
    <property type="entry name" value="C2_dom"/>
</dbReference>
<comment type="similarity">
    <text evidence="1">Belongs to the Toll-like receptor family.</text>
</comment>
<protein>
    <recommendedName>
        <fullName evidence="2">non-specific serine/threonine protein kinase</fullName>
        <ecNumber evidence="2">2.7.11.1</ecNumber>
    </recommendedName>
</protein>
<dbReference type="InParanoid" id="K1PB18"/>
<comment type="catalytic activity">
    <reaction evidence="11">
        <text>L-threonyl-[protein] + ATP = O-phospho-L-threonyl-[protein] + ADP + H(+)</text>
        <dbReference type="Rhea" id="RHEA:46608"/>
        <dbReference type="Rhea" id="RHEA-COMP:11060"/>
        <dbReference type="Rhea" id="RHEA-COMP:11605"/>
        <dbReference type="ChEBI" id="CHEBI:15378"/>
        <dbReference type="ChEBI" id="CHEBI:30013"/>
        <dbReference type="ChEBI" id="CHEBI:30616"/>
        <dbReference type="ChEBI" id="CHEBI:61977"/>
        <dbReference type="ChEBI" id="CHEBI:456216"/>
        <dbReference type="EC" id="2.7.11.1"/>
    </reaction>
</comment>
<keyword evidence="8 14" id="KW-0418">Kinase</keyword>
<dbReference type="SMART" id="SM00369">
    <property type="entry name" value="LRR_TYP"/>
    <property type="match status" value="4"/>
</dbReference>
<dbReference type="Gene3D" id="1.10.10.10">
    <property type="entry name" value="Winged helix-like DNA-binding domain superfamily/Winged helix DNA-binding domain"/>
    <property type="match status" value="1"/>
</dbReference>
<evidence type="ECO:0000256" key="1">
    <source>
        <dbReference type="ARBA" id="ARBA00009634"/>
    </source>
</evidence>
<proteinExistence type="inferred from homology"/>
<dbReference type="InterPro" id="IPR032171">
    <property type="entry name" value="COR-A"/>
</dbReference>
<keyword evidence="5" id="KW-0808">Transferase</keyword>
<dbReference type="GO" id="GO:0005509">
    <property type="term" value="F:calcium ion binding"/>
    <property type="evidence" value="ECO:0007669"/>
    <property type="project" value="InterPro"/>
</dbReference>
<dbReference type="Pfam" id="PF16095">
    <property type="entry name" value="COR-A"/>
    <property type="match status" value="1"/>
</dbReference>
<dbReference type="InterPro" id="IPR035897">
    <property type="entry name" value="Toll_tir_struct_dom_sf"/>
</dbReference>
<feature type="compositionally biased region" description="Polar residues" evidence="13">
    <location>
        <begin position="2822"/>
        <end position="2839"/>
    </location>
</feature>
<evidence type="ECO:0000256" key="10">
    <source>
        <dbReference type="ARBA" id="ARBA00023134"/>
    </source>
</evidence>
<dbReference type="SUPFAM" id="SSF52540">
    <property type="entry name" value="P-loop containing nucleoside triphosphate hydrolases"/>
    <property type="match status" value="1"/>
</dbReference>
<dbReference type="InterPro" id="IPR001611">
    <property type="entry name" value="Leu-rich_rpt"/>
</dbReference>
<organism evidence="14">
    <name type="scientific">Magallana gigas</name>
    <name type="common">Pacific oyster</name>
    <name type="synonym">Crassostrea gigas</name>
    <dbReference type="NCBI Taxonomy" id="29159"/>
    <lineage>
        <taxon>Eukaryota</taxon>
        <taxon>Metazoa</taxon>
        <taxon>Spiralia</taxon>
        <taxon>Lophotrochozoa</taxon>
        <taxon>Mollusca</taxon>
        <taxon>Bivalvia</taxon>
        <taxon>Autobranchia</taxon>
        <taxon>Pteriomorphia</taxon>
        <taxon>Ostreida</taxon>
        <taxon>Ostreoidea</taxon>
        <taxon>Ostreidae</taxon>
        <taxon>Magallana</taxon>
    </lineage>
</organism>
<feature type="region of interest" description="Disordered" evidence="13">
    <location>
        <begin position="1"/>
        <end position="27"/>
    </location>
</feature>
<keyword evidence="4" id="KW-0433">Leucine-rich repeat</keyword>
<dbReference type="GO" id="GO:0005524">
    <property type="term" value="F:ATP binding"/>
    <property type="evidence" value="ECO:0007669"/>
    <property type="project" value="UniProtKB-KW"/>
</dbReference>
<dbReference type="Pfam" id="PF13676">
    <property type="entry name" value="TIR_2"/>
    <property type="match status" value="1"/>
</dbReference>
<dbReference type="Pfam" id="PF08477">
    <property type="entry name" value="Roc"/>
    <property type="match status" value="1"/>
</dbReference>
<evidence type="ECO:0000256" key="8">
    <source>
        <dbReference type="ARBA" id="ARBA00022777"/>
    </source>
</evidence>
<dbReference type="SUPFAM" id="SSF52047">
    <property type="entry name" value="RNI-like"/>
    <property type="match status" value="1"/>
</dbReference>
<dbReference type="InterPro" id="IPR035892">
    <property type="entry name" value="C2_domain_sf"/>
</dbReference>
<comment type="catalytic activity">
    <reaction evidence="12">
        <text>L-seryl-[protein] + ATP = O-phospho-L-seryl-[protein] + ADP + H(+)</text>
        <dbReference type="Rhea" id="RHEA:17989"/>
        <dbReference type="Rhea" id="RHEA-COMP:9863"/>
        <dbReference type="Rhea" id="RHEA-COMP:11604"/>
        <dbReference type="ChEBI" id="CHEBI:15378"/>
        <dbReference type="ChEBI" id="CHEBI:29999"/>
        <dbReference type="ChEBI" id="CHEBI:30616"/>
        <dbReference type="ChEBI" id="CHEBI:83421"/>
        <dbReference type="ChEBI" id="CHEBI:456216"/>
        <dbReference type="EC" id="2.7.11.1"/>
    </reaction>
</comment>
<dbReference type="SMART" id="SM00175">
    <property type="entry name" value="RAB"/>
    <property type="match status" value="1"/>
</dbReference>
<dbReference type="InterPro" id="IPR057263">
    <property type="entry name" value="COR-B"/>
</dbReference>
<dbReference type="PROSITE" id="PS51424">
    <property type="entry name" value="ROC"/>
    <property type="match status" value="1"/>
</dbReference>
<sequence>MKKGKGKKKSGGPPPPPPPPMMESNMASNSNFEQDLNVMEAPRAKKVGFKNVQTALWKESLGSQSRISHLNLSGVEQLTDMFFAVAESRNIKLPHMTSINLNGCSNITDFSVLLIAKNFQQVSGITMKGCTEITERSIHYITDGSLNLQDCQMTSSKVRAIPLKIEKSLGLFNFKSCPLISPSTEMYSTSPNTFMQKFSGTQMDKEGTAMLYLDNYKVVILNESGKPSIGERITSSASPGKGMKTWLEWKPIEDVSVTVNLIEISELSFEGLVLSNGGVVIIPFSDKTPSYIQKMANTILIKDKWRLNEFRFHDQLVFTAGKKLVHYLKKIIAREPKSKDSPELLASLILDKEEQCFSAISNVIQAVQDHYPWHVFHYFAPVKKLFQTPLLTKQKQLDIFKGNFGYLKTLITTLETPTLSNLNMKDPYKEMIQVLGLRFERGMSVFFPDISGNPCMASFSELEYLLTGMMENPPDKKGFIKGLGISVPCYRRDDIKVIFGQSMKTKVTFKGIQLSERVDLFIEILESAGCLLNFPCDLRGPGFEDSIAYVLFTDIPSHPPVPLENYWPEQLPKRQLQAQKFYRFAALPPDFMSTLLGEFSNLLQFTLLWKGGFLCQQGPVVHLLEVLETPGVCTISVSSRAVNPPSDHYAGKNPELEGMLWNGFKQVCSIFDAHIQKFKIYVLRYYPCLHCLPGGSRYQATNPEKVCQFSEMKILAGHDRGLSCKKAEDISQEELVVKLKDYFGPDFQRKDQRCLPNHSCFDAEYEKMIEDTVSRQSNQTRCYMCGNCARESHKCWANVEDGLTIRHCGCLLPCFLCKYCGICRFCVQKLAKAHSMIHPQFQCESLMSSTYDSDLSQNGNFIFMSSSSEYRFAQPMTVEYFTHLRACLHRGHFHLKLTSSSHEILVNCVEKTIKVVTKTFMKEKEEVLIVLTPYTNGDIFDIWFDFDKNDMSTQFLRIQQNQKTVLALTIPDKYMSVTILCKRPGSVTSSSNHLIKMPKISTTAHGFTGSATVSLLIINGSALYDEEMRNDLLSGVKDDDLKPFCQVKLDSEVVFKTKISKSSRPRFDEKVEIQINDPESVLEIEAYEYDHVESILLGVVMLPVTQLIDLSNQLDSKFHHLNGTRNGKIHLKVDVQFNDKDNEEHLKKKFSNKRGDMFIPKNFFDGFAKVGNKGNGSLSYVALSEDRQCKIPSSMLLQIGEDDRWDWHLMNAPGFELQEDFILKIVFTWVVQCVLLSSRVKLSLPDCKLLFPALANEDDIDAKMVQNCVYSLLNFSTVYMNIIRGLDFSVNFYVMGKKNHMKNLKSVHRMVVKKIDQTGFDIVPSFYNSKHHLLLCPGHNNAYVRTRGISKISMSGFETYNMFIQNLVLTKNNLTSLPDALFSSLKQLKIVDLSENILESIPGTIGQCGQMEILRIQDNNLADLPMELAQCANLQVLNISRNLMNELPVVVPLCTSLEQLYMNDMFMTELPEEIDLSLRGVIWFVSSPSYIMSRDRFTELLEVHGLRRWLDAHNEDKEELFKAFDEDGNGILDQNEIGRLNATIYNIFPRFGYKGKELPDENTESGFPMQILQLLNLRYLNLSYQGLVHIPESISLLSSLQHLVVSYNPHLLNIAAEAGSLPLMSLEMAECPILKTPPKEIRSQGFTASYGYLRRLLSGSVECKRTKLMLVGLGEAGKTSLARALQSDDLKSSLTGHESITDGIDICTWKTSRDGEEISYSIWDFAGQTVYYNTHHFFLSNRAVYFLVWNVRLGHEHAGLKFWLSSISVHAPKAPVLIVGTHIDQVSKVELPMEELKASFSQIEGFYFVSSLTGQGLDDLKNNLITVTLTQGYMGESIPMAWLELEEIIKKLKTKTKMDTIEYSQLFKRAGVAGIVNEKEFAEAVAFLHDLGSLQHFSGNEYLHSKVVVNPQWIVDVMACVVSVKESPIKNGRLKHEDAKKVWKDYPESLHQWLLRLTEEFDLTFCIPQEEGSKERVNLVPCLLPESKPKFEWPEPDKKNGVTETKMVYMFDYLPAGLFNRGQVRLQEYSDYYIIWKKGSFLKKDGQIALLQQTKDTQMVVNVQGKNPEIVLFHIHEVFESLILEAYQGVKYDFTIPCPDCLKHSAKDPHMFLSSTIRRAIELKAPFLQCMAYFHTISVVDLQSIMPPTSNNDFDVHIQKAVSGLQDLRRNMKIELMAPGSGVQSLSWFPEESNQYSTDLMARALMDSTIFVVFISTSYANDRSCTDIFKYAKLTLGKPMVVIVVGEDNFSWRKTNLGLLLPDVSFVNMINSKKDNYNSKFQELLGKLDELMNLSVKAKDAESPECFISYCWKNSAQAVALGTRPSATSLGFGDPREIKSFLEKNSIGCWIDVERIGMNGLFDEIARGLLECKVVVACVSDDYVESPSCCKEFRYACTVLNLPLVICVVGTGHKWRRSEVAMLTMNSPVVSFQLESEEAFTKLLQLVEEALESSKQVKNEKTDTKEGTSDKERANQFKELYELAQRKFLRQIRNYASSQEVAPYPRLFVADIVPLEENPQSFDKSMSIEEKLDDKEENQIEKGEMEVMNSGYTSRRFCIHILCECDKGWHSVTEPMMLPEDFGREDLTKHAPYLSRITAIMKHSKNFILNCLTDEDGQNYMKWLFESAEAVLPDFMKEYHDLRYLVMEMDSQKLYGQLSRCRLSSGKVIWLCDEHAKEMKVTVLAKDAVSLQKKAASTEQPEFIAKWLREINAEKLAKKFNSAEKVKKNFNQELVDKAMLQASFAKEDTENYNSDIQQQIMADLKKGLAPSQVKGQEKRTVLRHGSAVKKQEVQKSEAAIQRHATTSLVSPPRSITSPPTSGQSTPKLKRPTSQACSVM</sequence>
<dbReference type="InterPro" id="IPR027417">
    <property type="entry name" value="P-loop_NTPase"/>
</dbReference>
<dbReference type="InterPro" id="IPR020859">
    <property type="entry name" value="ROC"/>
</dbReference>
<dbReference type="InterPro" id="IPR036388">
    <property type="entry name" value="WH-like_DNA-bd_sf"/>
</dbReference>
<evidence type="ECO:0000256" key="2">
    <source>
        <dbReference type="ARBA" id="ARBA00012513"/>
    </source>
</evidence>
<evidence type="ECO:0000256" key="13">
    <source>
        <dbReference type="SAM" id="MobiDB-lite"/>
    </source>
</evidence>
<dbReference type="SUPFAM" id="SSF52058">
    <property type="entry name" value="L domain-like"/>
    <property type="match status" value="1"/>
</dbReference>
<dbReference type="InterPro" id="IPR018247">
    <property type="entry name" value="EF_Hand_1_Ca_BS"/>
</dbReference>
<keyword evidence="3" id="KW-0723">Serine/threonine-protein kinase</keyword>
<dbReference type="PANTHER" id="PTHR47508">
    <property type="entry name" value="SAM DOMAIN-CONTAINING PROTEIN-RELATED"/>
    <property type="match status" value="1"/>
</dbReference>
<dbReference type="Gene3D" id="2.60.40.150">
    <property type="entry name" value="C2 domain"/>
    <property type="match status" value="1"/>
</dbReference>
<dbReference type="Gene3D" id="3.40.50.300">
    <property type="entry name" value="P-loop containing nucleotide triphosphate hydrolases"/>
    <property type="match status" value="1"/>
</dbReference>
<dbReference type="PANTHER" id="PTHR47508:SF1">
    <property type="entry name" value="NON-SPECIFIC SERINE_THREONINE PROTEIN KINASE"/>
    <property type="match status" value="1"/>
</dbReference>
<gene>
    <name evidence="14" type="ORF">CGI_10011731</name>
</gene>
<evidence type="ECO:0000256" key="7">
    <source>
        <dbReference type="ARBA" id="ARBA00022741"/>
    </source>
</evidence>
<evidence type="ECO:0000256" key="5">
    <source>
        <dbReference type="ARBA" id="ARBA00022679"/>
    </source>
</evidence>
<reference evidence="14" key="1">
    <citation type="journal article" date="2012" name="Nature">
        <title>The oyster genome reveals stress adaptation and complexity of shell formation.</title>
        <authorList>
            <person name="Zhang G."/>
            <person name="Fang X."/>
            <person name="Guo X."/>
            <person name="Li L."/>
            <person name="Luo R."/>
            <person name="Xu F."/>
            <person name="Yang P."/>
            <person name="Zhang L."/>
            <person name="Wang X."/>
            <person name="Qi H."/>
            <person name="Xiong Z."/>
            <person name="Que H."/>
            <person name="Xie Y."/>
            <person name="Holland P.W."/>
            <person name="Paps J."/>
            <person name="Zhu Y."/>
            <person name="Wu F."/>
            <person name="Chen Y."/>
            <person name="Wang J."/>
            <person name="Peng C."/>
            <person name="Meng J."/>
            <person name="Yang L."/>
            <person name="Liu J."/>
            <person name="Wen B."/>
            <person name="Zhang N."/>
            <person name="Huang Z."/>
            <person name="Zhu Q."/>
            <person name="Feng Y."/>
            <person name="Mount A."/>
            <person name="Hedgecock D."/>
            <person name="Xu Z."/>
            <person name="Liu Y."/>
            <person name="Domazet-Loso T."/>
            <person name="Du Y."/>
            <person name="Sun X."/>
            <person name="Zhang S."/>
            <person name="Liu B."/>
            <person name="Cheng P."/>
            <person name="Jiang X."/>
            <person name="Li J."/>
            <person name="Fan D."/>
            <person name="Wang W."/>
            <person name="Fu W."/>
            <person name="Wang T."/>
            <person name="Wang B."/>
            <person name="Zhang J."/>
            <person name="Peng Z."/>
            <person name="Li Y."/>
            <person name="Li N."/>
            <person name="Wang J."/>
            <person name="Chen M."/>
            <person name="He Y."/>
            <person name="Tan F."/>
            <person name="Song X."/>
            <person name="Zheng Q."/>
            <person name="Huang R."/>
            <person name="Yang H."/>
            <person name="Du X."/>
            <person name="Chen L."/>
            <person name="Yang M."/>
            <person name="Gaffney P.M."/>
            <person name="Wang S."/>
            <person name="Luo L."/>
            <person name="She Z."/>
            <person name="Ming Y."/>
            <person name="Huang W."/>
            <person name="Zhang S."/>
            <person name="Huang B."/>
            <person name="Zhang Y."/>
            <person name="Qu T."/>
            <person name="Ni P."/>
            <person name="Miao G."/>
            <person name="Wang J."/>
            <person name="Wang Q."/>
            <person name="Steinberg C.E."/>
            <person name="Wang H."/>
            <person name="Li N."/>
            <person name="Qian L."/>
            <person name="Zhang G."/>
            <person name="Li Y."/>
            <person name="Yang H."/>
            <person name="Liu X."/>
            <person name="Wang J."/>
            <person name="Yin Y."/>
            <person name="Wang J."/>
        </authorList>
    </citation>
    <scope>NUCLEOTIDE SEQUENCE [LARGE SCALE GENOMIC DNA]</scope>
    <source>
        <strain evidence="14">05x7-T-G4-1.051#20</strain>
    </source>
</reference>
<evidence type="ECO:0000256" key="3">
    <source>
        <dbReference type="ARBA" id="ARBA00022527"/>
    </source>
</evidence>
<feature type="compositionally biased region" description="Pro residues" evidence="13">
    <location>
        <begin position="12"/>
        <end position="21"/>
    </location>
</feature>